<feature type="transmembrane region" description="Helical" evidence="1">
    <location>
        <begin position="214"/>
        <end position="230"/>
    </location>
</feature>
<evidence type="ECO:0008006" key="4">
    <source>
        <dbReference type="Google" id="ProtNLM"/>
    </source>
</evidence>
<evidence type="ECO:0000313" key="2">
    <source>
        <dbReference type="EMBL" id="KRL86580.1"/>
    </source>
</evidence>
<comment type="caution">
    <text evidence="2">The sequence shown here is derived from an EMBL/GenBank/DDBJ whole genome shotgun (WGS) entry which is preliminary data.</text>
</comment>
<protein>
    <recommendedName>
        <fullName evidence="4">Integral membrane protein</fullName>
    </recommendedName>
</protein>
<feature type="transmembrane region" description="Helical" evidence="1">
    <location>
        <begin position="191"/>
        <end position="208"/>
    </location>
</feature>
<feature type="transmembrane region" description="Helical" evidence="1">
    <location>
        <begin position="428"/>
        <end position="446"/>
    </location>
</feature>
<feature type="transmembrane region" description="Helical" evidence="1">
    <location>
        <begin position="52"/>
        <end position="68"/>
    </location>
</feature>
<dbReference type="InterPro" id="IPR021200">
    <property type="entry name" value="CHIM_prot"/>
</dbReference>
<feature type="transmembrane region" description="Helical" evidence="1">
    <location>
        <begin position="453"/>
        <end position="470"/>
    </location>
</feature>
<organism evidence="2 3">
    <name type="scientific">Ligilactobacillus apodemi DSM 16634 = JCM 16172</name>
    <dbReference type="NCBI Taxonomy" id="1423724"/>
    <lineage>
        <taxon>Bacteria</taxon>
        <taxon>Bacillati</taxon>
        <taxon>Bacillota</taxon>
        <taxon>Bacilli</taxon>
        <taxon>Lactobacillales</taxon>
        <taxon>Lactobacillaceae</taxon>
        <taxon>Ligilactobacillus</taxon>
    </lineage>
</organism>
<keyword evidence="1" id="KW-1133">Transmembrane helix</keyword>
<dbReference type="RefSeq" id="WP_082587121.1">
    <property type="nucleotide sequence ID" value="NZ_AZFT01000025.1"/>
</dbReference>
<keyword evidence="1" id="KW-0812">Transmembrane</keyword>
<name>A0A0R1U206_9LACO</name>
<keyword evidence="1" id="KW-0472">Membrane</keyword>
<proteinExistence type="predicted"/>
<feature type="transmembrane region" description="Helical" evidence="1">
    <location>
        <begin position="284"/>
        <end position="304"/>
    </location>
</feature>
<feature type="transmembrane region" description="Helical" evidence="1">
    <location>
        <begin position="12"/>
        <end position="32"/>
    </location>
</feature>
<gene>
    <name evidence="2" type="ORF">FC32_GL001855</name>
</gene>
<dbReference type="eggNOG" id="COG1807">
    <property type="taxonomic scope" value="Bacteria"/>
</dbReference>
<dbReference type="Proteomes" id="UP000051324">
    <property type="component" value="Unassembled WGS sequence"/>
</dbReference>
<dbReference type="AlphaFoldDB" id="A0A0R1U206"/>
<accession>A0A0R1U206</accession>
<dbReference type="NCBIfam" id="TIGR03766">
    <property type="entry name" value="TIGR03766 family XrtG-associated glycosyltransferase"/>
    <property type="match status" value="1"/>
</dbReference>
<dbReference type="EMBL" id="AZFT01000025">
    <property type="protein sequence ID" value="KRL86580.1"/>
    <property type="molecule type" value="Genomic_DNA"/>
</dbReference>
<feature type="transmembrane region" description="Helical" evidence="1">
    <location>
        <begin position="80"/>
        <end position="105"/>
    </location>
</feature>
<evidence type="ECO:0000313" key="3">
    <source>
        <dbReference type="Proteomes" id="UP000051324"/>
    </source>
</evidence>
<dbReference type="PATRIC" id="fig|1423724.4.peg.1934"/>
<sequence>MKNWLFNKTNKFFNGLYAFFMLLTLYFVIISANFTLGDTVTKKTLGTRTTKVTVIFLAFMLTLGLTLWGSPRSRQFLQKIFFKAACITVPFCLLLVCSWQIFFILTVHPAIGFDPQALHTALRDPSASELRGYFSLNQNNLFLLLVMHKLSVIFGTDSWVFFDFVSLILTDLSVLFNLTTLALIARKKVALGAYLQILWLALFPMIIVPYSDTWVLPFVSCFILCYVASFHSKLPTYLKLGAAISGGLCVGVIYFIKPSAIIPVIAVFLVEGLFLLCQKPTSWLTFSLGVLFLLGGIANSFIMLDHKLNTQTYIKIQASRALPPLHFISIGMTGDGGYDANEALIMAKLPTKTQKEAYAKKNIARQLKQKGFWGYLKFLFFKHQRNTSDGTFAWQQEGNFFTTKKPTNSNFLAEAVYAQGKYSADFRYIAQCWWLLIILLLGLGCHFKQTDPIVQMLKLTLIGGFLYLLLFEGGRSRYMIQFLPSLLILATLSADNAKNWLQRRFAWLK</sequence>
<dbReference type="STRING" id="1423724.FC32_GL001855"/>
<reference evidence="2 3" key="1">
    <citation type="journal article" date="2015" name="Genome Announc.">
        <title>Expanding the biotechnology potential of lactobacilli through comparative genomics of 213 strains and associated genera.</title>
        <authorList>
            <person name="Sun Z."/>
            <person name="Harris H.M."/>
            <person name="McCann A."/>
            <person name="Guo C."/>
            <person name="Argimon S."/>
            <person name="Zhang W."/>
            <person name="Yang X."/>
            <person name="Jeffery I.B."/>
            <person name="Cooney J.C."/>
            <person name="Kagawa T.F."/>
            <person name="Liu W."/>
            <person name="Song Y."/>
            <person name="Salvetti E."/>
            <person name="Wrobel A."/>
            <person name="Rasinkangas P."/>
            <person name="Parkhill J."/>
            <person name="Rea M.C."/>
            <person name="O'Sullivan O."/>
            <person name="Ritari J."/>
            <person name="Douillard F.P."/>
            <person name="Paul Ross R."/>
            <person name="Yang R."/>
            <person name="Briner A.E."/>
            <person name="Felis G.E."/>
            <person name="de Vos W.M."/>
            <person name="Barrangou R."/>
            <person name="Klaenhammer T.R."/>
            <person name="Caufield P.W."/>
            <person name="Cui Y."/>
            <person name="Zhang H."/>
            <person name="O'Toole P.W."/>
        </authorList>
    </citation>
    <scope>NUCLEOTIDE SEQUENCE [LARGE SCALE GENOMIC DNA]</scope>
    <source>
        <strain evidence="2 3">DSM 16634</strain>
    </source>
</reference>
<feature type="transmembrane region" description="Helical" evidence="1">
    <location>
        <begin position="159"/>
        <end position="184"/>
    </location>
</feature>
<keyword evidence="3" id="KW-1185">Reference proteome</keyword>
<evidence type="ECO:0000256" key="1">
    <source>
        <dbReference type="SAM" id="Phobius"/>
    </source>
</evidence>